<sequence length="99" mass="11419">MFFTWALFSQHRLFDEAISSVVKGELYRSILITSHRYPTSNTFFRTRKSSGNVLPSPSPRHLRHVFYAVRSGSQCPGDDTSLVRDGSPEQYDIAHQQHY</sequence>
<organism evidence="1 2">
    <name type="scientific">Oedothorax gibbosus</name>
    <dbReference type="NCBI Taxonomy" id="931172"/>
    <lineage>
        <taxon>Eukaryota</taxon>
        <taxon>Metazoa</taxon>
        <taxon>Ecdysozoa</taxon>
        <taxon>Arthropoda</taxon>
        <taxon>Chelicerata</taxon>
        <taxon>Arachnida</taxon>
        <taxon>Araneae</taxon>
        <taxon>Araneomorphae</taxon>
        <taxon>Entelegynae</taxon>
        <taxon>Araneoidea</taxon>
        <taxon>Linyphiidae</taxon>
        <taxon>Erigoninae</taxon>
        <taxon>Oedothorax</taxon>
    </lineage>
</organism>
<evidence type="ECO:0000313" key="1">
    <source>
        <dbReference type="EMBL" id="KAG8192766.1"/>
    </source>
</evidence>
<dbReference type="EMBL" id="JAFNEN010000136">
    <property type="protein sequence ID" value="KAG8192766.1"/>
    <property type="molecule type" value="Genomic_DNA"/>
</dbReference>
<proteinExistence type="predicted"/>
<gene>
    <name evidence="1" type="ORF">JTE90_009785</name>
</gene>
<comment type="caution">
    <text evidence="1">The sequence shown here is derived from an EMBL/GenBank/DDBJ whole genome shotgun (WGS) entry which is preliminary data.</text>
</comment>
<dbReference type="Proteomes" id="UP000827092">
    <property type="component" value="Unassembled WGS sequence"/>
</dbReference>
<reference evidence="1 2" key="1">
    <citation type="journal article" date="2022" name="Nat. Ecol. Evol.">
        <title>A masculinizing supergene underlies an exaggerated male reproductive morph in a spider.</title>
        <authorList>
            <person name="Hendrickx F."/>
            <person name="De Corte Z."/>
            <person name="Sonet G."/>
            <person name="Van Belleghem S.M."/>
            <person name="Kostlbacher S."/>
            <person name="Vangestel C."/>
        </authorList>
    </citation>
    <scope>NUCLEOTIDE SEQUENCE [LARGE SCALE GENOMIC DNA]</scope>
    <source>
        <strain evidence="1">W744_W776</strain>
    </source>
</reference>
<protein>
    <submittedName>
        <fullName evidence="1">Uncharacterized protein</fullName>
    </submittedName>
</protein>
<accession>A0AAV6VAS0</accession>
<name>A0AAV6VAS0_9ARAC</name>
<evidence type="ECO:0000313" key="2">
    <source>
        <dbReference type="Proteomes" id="UP000827092"/>
    </source>
</evidence>
<keyword evidence="2" id="KW-1185">Reference proteome</keyword>
<dbReference type="AlphaFoldDB" id="A0AAV6VAS0"/>